<dbReference type="AlphaFoldDB" id="A0A8D9CP20"/>
<dbReference type="Gramene" id="A09p25840.2_BraZ1">
    <property type="protein sequence ID" value="A09p25840.2_BraZ1.CDS.1"/>
    <property type="gene ID" value="A09g25840.2_BraZ1"/>
</dbReference>
<evidence type="ECO:0000313" key="2">
    <source>
        <dbReference type="Proteomes" id="UP000694005"/>
    </source>
</evidence>
<sequence length="152" mass="17457">MKYIRKPNSQRPKMRVVNAFCPSTCRFMKKHETRADTCLSCETVNTTDVVLRHRECSESNLHRLLLNNVRFMDLSSCKRQDLLSSTFAPAFAFFWKASSTVDDNTEVDRKANKRFFARPSSIEDADSTKSLLKPIDINPNPQLPPLCKDTLL</sequence>
<protein>
    <submittedName>
        <fullName evidence="1">Uncharacterized protein</fullName>
    </submittedName>
</protein>
<name>A0A8D9CP20_BRACM</name>
<dbReference type="Proteomes" id="UP000694005">
    <property type="component" value="Chromosome A09"/>
</dbReference>
<organism evidence="1 2">
    <name type="scientific">Brassica campestris</name>
    <name type="common">Field mustard</name>
    <dbReference type="NCBI Taxonomy" id="3711"/>
    <lineage>
        <taxon>Eukaryota</taxon>
        <taxon>Viridiplantae</taxon>
        <taxon>Streptophyta</taxon>
        <taxon>Embryophyta</taxon>
        <taxon>Tracheophyta</taxon>
        <taxon>Spermatophyta</taxon>
        <taxon>Magnoliopsida</taxon>
        <taxon>eudicotyledons</taxon>
        <taxon>Gunneridae</taxon>
        <taxon>Pentapetalae</taxon>
        <taxon>rosids</taxon>
        <taxon>malvids</taxon>
        <taxon>Brassicales</taxon>
        <taxon>Brassicaceae</taxon>
        <taxon>Brassiceae</taxon>
        <taxon>Brassica</taxon>
    </lineage>
</organism>
<gene>
    <name evidence="1" type="ORF">BRAPAZ1V2_A09P25840.2</name>
</gene>
<proteinExistence type="predicted"/>
<dbReference type="EMBL" id="LS974625">
    <property type="protein sequence ID" value="CAG7862117.1"/>
    <property type="molecule type" value="Genomic_DNA"/>
</dbReference>
<accession>A0A8D9CP20</accession>
<reference evidence="1 2" key="1">
    <citation type="submission" date="2021-07" db="EMBL/GenBank/DDBJ databases">
        <authorList>
            <consortium name="Genoscope - CEA"/>
            <person name="William W."/>
        </authorList>
    </citation>
    <scope>NUCLEOTIDE SEQUENCE [LARGE SCALE GENOMIC DNA]</scope>
</reference>
<evidence type="ECO:0000313" key="1">
    <source>
        <dbReference type="EMBL" id="CAG7862117.1"/>
    </source>
</evidence>